<evidence type="ECO:0000256" key="2">
    <source>
        <dbReference type="SAM" id="MobiDB-lite"/>
    </source>
</evidence>
<keyword evidence="5" id="KW-1185">Reference proteome</keyword>
<reference evidence="6" key="1">
    <citation type="submission" date="2017-02" db="UniProtKB">
        <authorList>
            <consortium name="WormBaseParasite"/>
        </authorList>
    </citation>
    <scope>IDENTIFICATION</scope>
</reference>
<proteinExistence type="predicted"/>
<reference evidence="3 5" key="2">
    <citation type="submission" date="2018-11" db="EMBL/GenBank/DDBJ databases">
        <authorList>
            <consortium name="Pathogen Informatics"/>
        </authorList>
    </citation>
    <scope>NUCLEOTIDE SEQUENCE [LARGE SCALE GENOMIC DNA]</scope>
</reference>
<protein>
    <submittedName>
        <fullName evidence="6">Trichohyalin</fullName>
    </submittedName>
</protein>
<dbReference type="PANTHER" id="PTHR22084">
    <property type="entry name" value="GEX INTERACTING PROTEIN PROTEIN 4"/>
    <property type="match status" value="1"/>
</dbReference>
<feature type="region of interest" description="Disordered" evidence="2">
    <location>
        <begin position="212"/>
        <end position="258"/>
    </location>
</feature>
<dbReference type="Proteomes" id="UP000274756">
    <property type="component" value="Unassembled WGS sequence"/>
</dbReference>
<dbReference type="OrthoDB" id="5816839at2759"/>
<dbReference type="PANTHER" id="PTHR22084:SF4">
    <property type="entry name" value="BZIP DOMAIN-CONTAINING PROTEIN"/>
    <property type="match status" value="1"/>
</dbReference>
<evidence type="ECO:0000313" key="4">
    <source>
        <dbReference type="Proteomes" id="UP000038040"/>
    </source>
</evidence>
<feature type="coiled-coil region" evidence="1">
    <location>
        <begin position="11"/>
        <end position="70"/>
    </location>
</feature>
<dbReference type="EMBL" id="UYYG01000006">
    <property type="protein sequence ID" value="VDN50694.1"/>
    <property type="molecule type" value="Genomic_DNA"/>
</dbReference>
<dbReference type="WBParaSite" id="DME_0000562201-mRNA-1">
    <property type="protein sequence ID" value="DME_0000562201-mRNA-1"/>
    <property type="gene ID" value="DME_0000562201"/>
</dbReference>
<evidence type="ECO:0000313" key="6">
    <source>
        <dbReference type="WBParaSite" id="DME_0000562201-mRNA-1"/>
    </source>
</evidence>
<dbReference type="Proteomes" id="UP000038040">
    <property type="component" value="Unplaced"/>
</dbReference>
<dbReference type="STRING" id="318479.A0A0N4UE41"/>
<keyword evidence="1" id="KW-0175">Coiled coil</keyword>
<evidence type="ECO:0000313" key="3">
    <source>
        <dbReference type="EMBL" id="VDN50694.1"/>
    </source>
</evidence>
<evidence type="ECO:0000313" key="5">
    <source>
        <dbReference type="Proteomes" id="UP000274756"/>
    </source>
</evidence>
<organism evidence="4 6">
    <name type="scientific">Dracunculus medinensis</name>
    <name type="common">Guinea worm</name>
    <dbReference type="NCBI Taxonomy" id="318479"/>
    <lineage>
        <taxon>Eukaryota</taxon>
        <taxon>Metazoa</taxon>
        <taxon>Ecdysozoa</taxon>
        <taxon>Nematoda</taxon>
        <taxon>Chromadorea</taxon>
        <taxon>Rhabditida</taxon>
        <taxon>Spirurina</taxon>
        <taxon>Dracunculoidea</taxon>
        <taxon>Dracunculidae</taxon>
        <taxon>Dracunculus</taxon>
    </lineage>
</organism>
<sequence length="351" mass="41734">MLRKFSINLSLRRFTKKVTQEKKDKDEIKRAKQAEAARLRYHRLSRKRQREKEMEELEEILRQTNDIQEDPDINEQLREKRMRARWAEAARTRYQRMSSEERRAHNNRRRMRQIAAAEGLKGPDGQPDEEAIRRHIKEQNAKKAEAARLRYHRMTDEEKRAYNQRRTEAFRRRRMEEEMLLAMPIGRINGEALDRAQQIVVRNAKRAEAARLRYQRMTPEQRKAYNQKRYTPKRKREGAENNEQNGGGRGRRRNQDESFDALTTLERDVMKRTQQALMRQQRNTTATTTGAYLTTQIQGAVMQQQTNAVVTTHIPQTALQAQVQNQQLTAIPQQVQVRHKFSFCFSNISDY</sequence>
<name>A0A0N4UE41_DRAME</name>
<gene>
    <name evidence="3" type="ORF">DME_LOCUS667</name>
</gene>
<accession>A0A0N4UE41</accession>
<evidence type="ECO:0000256" key="1">
    <source>
        <dbReference type="SAM" id="Coils"/>
    </source>
</evidence>
<dbReference type="AlphaFoldDB" id="A0A0N4UE41"/>